<sequence>MKSALVLLVFVVAVALPCDAWLFGKLQCGDDMYDPRTHACCNDKLHLWPRDRVNTRCCKQEIYVVTTHHCCGNRSGEVQVVPVEPDTPGRVTCSKIMMKLLVG</sequence>
<evidence type="ECO:0000313" key="3">
    <source>
        <dbReference type="EMBL" id="KAK2154738.1"/>
    </source>
</evidence>
<dbReference type="AlphaFoldDB" id="A0AAD9JLM8"/>
<feature type="chain" id="PRO_5041909945" description="Galaxin-like repeats domain-containing protein" evidence="1">
    <location>
        <begin position="21"/>
        <end position="103"/>
    </location>
</feature>
<dbReference type="Proteomes" id="UP001209878">
    <property type="component" value="Unassembled WGS sequence"/>
</dbReference>
<name>A0AAD9JLM8_RIDPI</name>
<keyword evidence="1" id="KW-0732">Signal</keyword>
<dbReference type="InterPro" id="IPR056601">
    <property type="entry name" value="Galaxin_dom"/>
</dbReference>
<reference evidence="3" key="1">
    <citation type="journal article" date="2023" name="Mol. Biol. Evol.">
        <title>Third-Generation Sequencing Reveals the Adaptive Role of the Epigenome in Three Deep-Sea Polychaetes.</title>
        <authorList>
            <person name="Perez M."/>
            <person name="Aroh O."/>
            <person name="Sun Y."/>
            <person name="Lan Y."/>
            <person name="Juniper S.K."/>
            <person name="Young C.R."/>
            <person name="Angers B."/>
            <person name="Qian P.Y."/>
        </authorList>
    </citation>
    <scope>NUCLEOTIDE SEQUENCE</scope>
    <source>
        <strain evidence="3">R07B-5</strain>
    </source>
</reference>
<organism evidence="3 4">
    <name type="scientific">Ridgeia piscesae</name>
    <name type="common">Tubeworm</name>
    <dbReference type="NCBI Taxonomy" id="27915"/>
    <lineage>
        <taxon>Eukaryota</taxon>
        <taxon>Metazoa</taxon>
        <taxon>Spiralia</taxon>
        <taxon>Lophotrochozoa</taxon>
        <taxon>Annelida</taxon>
        <taxon>Polychaeta</taxon>
        <taxon>Sedentaria</taxon>
        <taxon>Canalipalpata</taxon>
        <taxon>Sabellida</taxon>
        <taxon>Siboglinidae</taxon>
        <taxon>Ridgeia</taxon>
    </lineage>
</organism>
<accession>A0AAD9JLM8</accession>
<evidence type="ECO:0000256" key="1">
    <source>
        <dbReference type="SAM" id="SignalP"/>
    </source>
</evidence>
<evidence type="ECO:0000259" key="2">
    <source>
        <dbReference type="Pfam" id="PF24748"/>
    </source>
</evidence>
<comment type="caution">
    <text evidence="3">The sequence shown here is derived from an EMBL/GenBank/DDBJ whole genome shotgun (WGS) entry which is preliminary data.</text>
</comment>
<feature type="signal peptide" evidence="1">
    <location>
        <begin position="1"/>
        <end position="20"/>
    </location>
</feature>
<proteinExistence type="predicted"/>
<protein>
    <recommendedName>
        <fullName evidence="2">Galaxin-like repeats domain-containing protein</fullName>
    </recommendedName>
</protein>
<dbReference type="EMBL" id="JAODUO010002142">
    <property type="protein sequence ID" value="KAK2154738.1"/>
    <property type="molecule type" value="Genomic_DNA"/>
</dbReference>
<gene>
    <name evidence="3" type="ORF">NP493_2144g00000</name>
</gene>
<feature type="domain" description="Galaxin-like repeats" evidence="2">
    <location>
        <begin position="28"/>
        <end position="72"/>
    </location>
</feature>
<evidence type="ECO:0000313" key="4">
    <source>
        <dbReference type="Proteomes" id="UP001209878"/>
    </source>
</evidence>
<keyword evidence="4" id="KW-1185">Reference proteome</keyword>
<dbReference type="Pfam" id="PF24748">
    <property type="entry name" value="Galaxin_repeat"/>
    <property type="match status" value="1"/>
</dbReference>